<dbReference type="Proteomes" id="UP000654918">
    <property type="component" value="Unassembled WGS sequence"/>
</dbReference>
<accession>A0A8H6KBF4</accession>
<name>A0A8H6KBF4_9PEZI</name>
<reference evidence="1" key="1">
    <citation type="journal article" date="2020" name="Phytopathology">
        <title>Genome Sequence Resources of Colletotrichum truncatum, C. plurivorum, C. musicola, and C. sojae: Four Species Pathogenic to Soybean (Glycine max).</title>
        <authorList>
            <person name="Rogerio F."/>
            <person name="Boufleur T.R."/>
            <person name="Ciampi-Guillardi M."/>
            <person name="Sukno S.A."/>
            <person name="Thon M.R."/>
            <person name="Massola Junior N.S."/>
            <person name="Baroncelli R."/>
        </authorList>
    </citation>
    <scope>NUCLEOTIDE SEQUENCE</scope>
    <source>
        <strain evidence="1">LFN00145</strain>
    </source>
</reference>
<proteinExistence type="predicted"/>
<dbReference type="AlphaFoldDB" id="A0A8H6KBF4"/>
<protein>
    <submittedName>
        <fullName evidence="1">Uncharacterized protein</fullName>
    </submittedName>
</protein>
<evidence type="ECO:0000313" key="1">
    <source>
        <dbReference type="EMBL" id="KAF6827636.1"/>
    </source>
</evidence>
<keyword evidence="2" id="KW-1185">Reference proteome</keyword>
<gene>
    <name evidence="1" type="ORF">CPLU01_09001</name>
</gene>
<organism evidence="1 2">
    <name type="scientific">Colletotrichum plurivorum</name>
    <dbReference type="NCBI Taxonomy" id="2175906"/>
    <lineage>
        <taxon>Eukaryota</taxon>
        <taxon>Fungi</taxon>
        <taxon>Dikarya</taxon>
        <taxon>Ascomycota</taxon>
        <taxon>Pezizomycotina</taxon>
        <taxon>Sordariomycetes</taxon>
        <taxon>Hypocreomycetidae</taxon>
        <taxon>Glomerellales</taxon>
        <taxon>Glomerellaceae</taxon>
        <taxon>Colletotrichum</taxon>
        <taxon>Colletotrichum orchidearum species complex</taxon>
    </lineage>
</organism>
<sequence length="97" mass="10697">MLGVHLGETVGISRSRQEANIPSQNHDELYSTLSKSVRRWVTFVATWSPVYIPLPVQLARVTRDYVTLMVLRMVWSGCTIGVVGAGINVGPDTVGRE</sequence>
<dbReference type="EMBL" id="WIGO01000135">
    <property type="protein sequence ID" value="KAF6827636.1"/>
    <property type="molecule type" value="Genomic_DNA"/>
</dbReference>
<evidence type="ECO:0000313" key="2">
    <source>
        <dbReference type="Proteomes" id="UP000654918"/>
    </source>
</evidence>
<comment type="caution">
    <text evidence="1">The sequence shown here is derived from an EMBL/GenBank/DDBJ whole genome shotgun (WGS) entry which is preliminary data.</text>
</comment>